<protein>
    <recommendedName>
        <fullName evidence="6">WEB family protein</fullName>
    </recommendedName>
</protein>
<evidence type="ECO:0000313" key="5">
    <source>
        <dbReference type="Proteomes" id="UP001454036"/>
    </source>
</evidence>
<feature type="region of interest" description="Disordered" evidence="3">
    <location>
        <begin position="334"/>
        <end position="375"/>
    </location>
</feature>
<comment type="similarity">
    <text evidence="1">Belongs to the WEB family.</text>
</comment>
<keyword evidence="2" id="KW-0175">Coiled coil</keyword>
<evidence type="ECO:0000256" key="1">
    <source>
        <dbReference type="ARBA" id="ARBA00005485"/>
    </source>
</evidence>
<gene>
    <name evidence="4" type="ORF">LIER_02743</name>
</gene>
<dbReference type="Proteomes" id="UP001454036">
    <property type="component" value="Unassembled WGS sequence"/>
</dbReference>
<comment type="caution">
    <text evidence="4">The sequence shown here is derived from an EMBL/GenBank/DDBJ whole genome shotgun (WGS) entry which is preliminary data.</text>
</comment>
<dbReference type="EMBL" id="BAABME010000307">
    <property type="protein sequence ID" value="GAA0141643.1"/>
    <property type="molecule type" value="Genomic_DNA"/>
</dbReference>
<organism evidence="4 5">
    <name type="scientific">Lithospermum erythrorhizon</name>
    <name type="common">Purple gromwell</name>
    <name type="synonym">Lithospermum officinale var. erythrorhizon</name>
    <dbReference type="NCBI Taxonomy" id="34254"/>
    <lineage>
        <taxon>Eukaryota</taxon>
        <taxon>Viridiplantae</taxon>
        <taxon>Streptophyta</taxon>
        <taxon>Embryophyta</taxon>
        <taxon>Tracheophyta</taxon>
        <taxon>Spermatophyta</taxon>
        <taxon>Magnoliopsida</taxon>
        <taxon>eudicotyledons</taxon>
        <taxon>Gunneridae</taxon>
        <taxon>Pentapetalae</taxon>
        <taxon>asterids</taxon>
        <taxon>lamiids</taxon>
        <taxon>Boraginales</taxon>
        <taxon>Boraginaceae</taxon>
        <taxon>Boraginoideae</taxon>
        <taxon>Lithospermeae</taxon>
        <taxon>Lithospermum</taxon>
    </lineage>
</organism>
<proteinExistence type="inferred from homology"/>
<dbReference type="PANTHER" id="PTHR32054:SF36">
    <property type="entry name" value="WEB FAMILY PROTEIN"/>
    <property type="match status" value="1"/>
</dbReference>
<evidence type="ECO:0000313" key="4">
    <source>
        <dbReference type="EMBL" id="GAA0141643.1"/>
    </source>
</evidence>
<sequence>MMKRVVEIDTSQPFGSVQEAVSRFGGRRTSIPHHSFSPDVDHRDLGTLNVDKMDDHTAQLERVLITRERETLEVLKELEETKKLLEGLKVNPLQEEVLNMATPKMNSSGSYISAHAPKSPPSVSLDSSPPVMDLDQAKVNLNKTSIDLAVIRASVESLNKKMSEDIDVPNGKDMFSTDENQEWHQKKELITSRPDEDSQFSFEAEQFKKMVETSRYEVMKAMSEIEKTKVSIKMAEMRLDAARKIEEAAKAVEAITFAERNLNCENSSYRQLQPDEITLSSFQNYSSHVRKAQEVEEICKTKFIDGNGMRHMRRETHYSEAASRKLMQRTKATYKNDHDSDDGFLGGRSNFHDIHPSGNRKDRSLQKHSESHPVEEQIDPVYRSTTSIGDILSRKLVLQDDFVAENHAEEVHDERQDEATLSQMIREQSGLIFRHVKSMKDGRRVRHFFAEKKKFGFIHVVLPKNRNKKNRPCS</sequence>
<evidence type="ECO:0000256" key="2">
    <source>
        <dbReference type="ARBA" id="ARBA00023054"/>
    </source>
</evidence>
<keyword evidence="5" id="KW-1185">Reference proteome</keyword>
<accession>A0AAV3NRR3</accession>
<dbReference type="GO" id="GO:0009903">
    <property type="term" value="P:chloroplast avoidance movement"/>
    <property type="evidence" value="ECO:0007669"/>
    <property type="project" value="TreeGrafter"/>
</dbReference>
<name>A0AAV3NRR3_LITER</name>
<dbReference type="PANTHER" id="PTHR32054">
    <property type="entry name" value="HEAVY CHAIN, PUTATIVE, EXPRESSED-RELATED-RELATED"/>
    <property type="match status" value="1"/>
</dbReference>
<dbReference type="InterPro" id="IPR008545">
    <property type="entry name" value="Web"/>
</dbReference>
<reference evidence="4 5" key="1">
    <citation type="submission" date="2024-01" db="EMBL/GenBank/DDBJ databases">
        <title>The complete chloroplast genome sequence of Lithospermum erythrorhizon: insights into the phylogenetic relationship among Boraginaceae species and the maternal lineages of purple gromwells.</title>
        <authorList>
            <person name="Okada T."/>
            <person name="Watanabe K."/>
        </authorList>
    </citation>
    <scope>NUCLEOTIDE SEQUENCE [LARGE SCALE GENOMIC DNA]</scope>
</reference>
<dbReference type="Pfam" id="PF05701">
    <property type="entry name" value="WEMBL"/>
    <property type="match status" value="1"/>
</dbReference>
<dbReference type="GO" id="GO:0005829">
    <property type="term" value="C:cytosol"/>
    <property type="evidence" value="ECO:0007669"/>
    <property type="project" value="TreeGrafter"/>
</dbReference>
<dbReference type="AlphaFoldDB" id="A0AAV3NRR3"/>
<evidence type="ECO:0008006" key="6">
    <source>
        <dbReference type="Google" id="ProtNLM"/>
    </source>
</evidence>
<feature type="compositionally biased region" description="Basic and acidic residues" evidence="3">
    <location>
        <begin position="350"/>
        <end position="375"/>
    </location>
</feature>
<evidence type="ECO:0000256" key="3">
    <source>
        <dbReference type="SAM" id="MobiDB-lite"/>
    </source>
</evidence>
<dbReference type="GO" id="GO:0009904">
    <property type="term" value="P:chloroplast accumulation movement"/>
    <property type="evidence" value="ECO:0007669"/>
    <property type="project" value="TreeGrafter"/>
</dbReference>